<keyword evidence="2" id="KW-0732">Signal</keyword>
<keyword evidence="5" id="KW-1185">Reference proteome</keyword>
<feature type="signal peptide" evidence="2">
    <location>
        <begin position="1"/>
        <end position="21"/>
    </location>
</feature>
<protein>
    <submittedName>
        <fullName evidence="4">Efflux transporter outer membrane subunit</fullName>
    </submittedName>
</protein>
<keyword evidence="3" id="KW-0175">Coiled coil</keyword>
<dbReference type="EMBL" id="JAJVKT010000014">
    <property type="protein sequence ID" value="MCE7509499.1"/>
    <property type="molecule type" value="Genomic_DNA"/>
</dbReference>
<evidence type="ECO:0000256" key="3">
    <source>
        <dbReference type="SAM" id="Coils"/>
    </source>
</evidence>
<feature type="chain" id="PRO_5040532035" evidence="2">
    <location>
        <begin position="22"/>
        <end position="478"/>
    </location>
</feature>
<keyword evidence="2" id="KW-0812">Transmembrane</keyword>
<dbReference type="InterPro" id="IPR003423">
    <property type="entry name" value="OMP_efflux"/>
</dbReference>
<reference evidence="4" key="1">
    <citation type="submission" date="2022-01" db="EMBL/GenBank/DDBJ databases">
        <authorList>
            <person name="Karlyshev A.V."/>
            <person name="Jaspars M."/>
        </authorList>
    </citation>
    <scope>NUCLEOTIDE SEQUENCE</scope>
    <source>
        <strain evidence="4">AGSA3-2</strain>
    </source>
</reference>
<dbReference type="NCBIfam" id="TIGR01845">
    <property type="entry name" value="outer_NodT"/>
    <property type="match status" value="1"/>
</dbReference>
<dbReference type="PANTHER" id="PTHR30203:SF25">
    <property type="entry name" value="OUTER MEMBRANE PROTEIN-RELATED"/>
    <property type="match status" value="1"/>
</dbReference>
<evidence type="ECO:0000256" key="2">
    <source>
        <dbReference type="RuleBase" id="RU362097"/>
    </source>
</evidence>
<sequence length="478" mass="52581">MHKYALSVVPLIMALAGCAVGPDYQEPETPLPERFVGADQVRPFDENAERRFWSGFDDPLLADLIDQALNANHDLRAALARYQRAEALLRGARREQLPSVTVNGSAAEQHLAEVEQSPPGGAERVELYQAGVAAGWELDLFGRLRRATQAQAAELDAAEADLGALQVAMAGRIANSYFQLRGLQQQLQVARRNVENQQQALDIVQARMEDGNATRLDEARARAQLDAVRATVPQLQTAIRTYMYRIAVLTGRTPDSLVTTLAEPGDLPAQVPDLATGTPSGVLRRRPDIRAAERRVAAATARIGVATADLFPRFTLEGLIGSVASRDGDLFSGPAESRRIALGVDWTFLDFGKVRSRIDAADAETQAVIAEYQQTVLTALEETETQLVRHQRARERTELLRHATDAAQQAAELARLRYREGFIGFFEVLDSERELMDTRDAFIRSRTEVTLAMVDLYRALAGAPVPPEQDPARRSAAR</sequence>
<gene>
    <name evidence="4" type="ORF">LZG35_12685</name>
</gene>
<dbReference type="GO" id="GO:0015562">
    <property type="term" value="F:efflux transmembrane transporter activity"/>
    <property type="evidence" value="ECO:0007669"/>
    <property type="project" value="InterPro"/>
</dbReference>
<feature type="coiled-coil region" evidence="3">
    <location>
        <begin position="180"/>
        <end position="207"/>
    </location>
</feature>
<accession>A0A9Q3W5Q9</accession>
<evidence type="ECO:0000313" key="5">
    <source>
        <dbReference type="Proteomes" id="UP001107961"/>
    </source>
</evidence>
<comment type="similarity">
    <text evidence="1 2">Belongs to the outer membrane factor (OMF) (TC 1.B.17) family.</text>
</comment>
<dbReference type="InterPro" id="IPR010131">
    <property type="entry name" value="MdtP/NodT-like"/>
</dbReference>
<dbReference type="KEGG" id="axe:P40_03375"/>
<comment type="caution">
    <text evidence="4">The sequence shown here is derived from an EMBL/GenBank/DDBJ whole genome shotgun (WGS) entry which is preliminary data.</text>
</comment>
<dbReference type="Gene3D" id="1.20.1600.10">
    <property type="entry name" value="Outer membrane efflux proteins (OEP)"/>
    <property type="match status" value="1"/>
</dbReference>
<keyword evidence="2" id="KW-1134">Transmembrane beta strand</keyword>
<dbReference type="Pfam" id="PF02321">
    <property type="entry name" value="OEP"/>
    <property type="match status" value="2"/>
</dbReference>
<dbReference type="PANTHER" id="PTHR30203">
    <property type="entry name" value="OUTER MEMBRANE CATION EFFLUX PROTEIN"/>
    <property type="match status" value="1"/>
</dbReference>
<dbReference type="AlphaFoldDB" id="A0A9Q3W5Q9"/>
<evidence type="ECO:0000313" key="4">
    <source>
        <dbReference type="EMBL" id="MCE7509499.1"/>
    </source>
</evidence>
<dbReference type="Gene3D" id="2.20.200.10">
    <property type="entry name" value="Outer membrane efflux proteins (OEP)"/>
    <property type="match status" value="1"/>
</dbReference>
<keyword evidence="2" id="KW-0564">Palmitate</keyword>
<dbReference type="GO" id="GO:0009279">
    <property type="term" value="C:cell outer membrane"/>
    <property type="evidence" value="ECO:0007669"/>
    <property type="project" value="UniProtKB-SubCell"/>
</dbReference>
<keyword evidence="2" id="KW-0449">Lipoprotein</keyword>
<proteinExistence type="inferred from homology"/>
<comment type="subcellular location">
    <subcellularLocation>
        <location evidence="2">Cell outer membrane</location>
        <topology evidence="2">Lipid-anchor</topology>
    </subcellularLocation>
</comment>
<organism evidence="4 5">
    <name type="scientific">Alloalcanivorax xenomutans</name>
    <dbReference type="NCBI Taxonomy" id="1094342"/>
    <lineage>
        <taxon>Bacteria</taxon>
        <taxon>Pseudomonadati</taxon>
        <taxon>Pseudomonadota</taxon>
        <taxon>Gammaproteobacteria</taxon>
        <taxon>Oceanospirillales</taxon>
        <taxon>Alcanivoracaceae</taxon>
        <taxon>Alloalcanivorax</taxon>
    </lineage>
</organism>
<feature type="coiled-coil region" evidence="3">
    <location>
        <begin position="65"/>
        <end position="95"/>
    </location>
</feature>
<evidence type="ECO:0000256" key="1">
    <source>
        <dbReference type="ARBA" id="ARBA00007613"/>
    </source>
</evidence>
<dbReference type="SUPFAM" id="SSF56954">
    <property type="entry name" value="Outer membrane efflux proteins (OEP)"/>
    <property type="match status" value="1"/>
</dbReference>
<keyword evidence="2" id="KW-0472">Membrane</keyword>
<name>A0A9Q3W5Q9_9GAMM</name>
<dbReference type="RefSeq" id="WP_035450522.1">
    <property type="nucleotide sequence ID" value="NZ_CBDDTQ010000003.1"/>
</dbReference>
<dbReference type="PROSITE" id="PS51257">
    <property type="entry name" value="PROKAR_LIPOPROTEIN"/>
    <property type="match status" value="1"/>
</dbReference>
<dbReference type="Proteomes" id="UP001107961">
    <property type="component" value="Unassembled WGS sequence"/>
</dbReference>